<feature type="region of interest" description="Disordered" evidence="1">
    <location>
        <begin position="39"/>
        <end position="69"/>
    </location>
</feature>
<feature type="compositionally biased region" description="Low complexity" evidence="1">
    <location>
        <begin position="39"/>
        <end position="48"/>
    </location>
</feature>
<feature type="non-terminal residue" evidence="2">
    <location>
        <position position="69"/>
    </location>
</feature>
<dbReference type="EMBL" id="BKCJ011903264">
    <property type="protein sequence ID" value="GFD61842.1"/>
    <property type="molecule type" value="Genomic_DNA"/>
</dbReference>
<proteinExistence type="predicted"/>
<accession>A0A699XP88</accession>
<reference evidence="2" key="1">
    <citation type="journal article" date="2019" name="Sci. Rep.">
        <title>Draft genome of Tanacetum cinerariifolium, the natural source of mosquito coil.</title>
        <authorList>
            <person name="Yamashiro T."/>
            <person name="Shiraishi A."/>
            <person name="Satake H."/>
            <person name="Nakayama K."/>
        </authorList>
    </citation>
    <scope>NUCLEOTIDE SEQUENCE</scope>
</reference>
<protein>
    <submittedName>
        <fullName evidence="2">Uncharacterized protein</fullName>
    </submittedName>
</protein>
<comment type="caution">
    <text evidence="2">The sequence shown here is derived from an EMBL/GenBank/DDBJ whole genome shotgun (WGS) entry which is preliminary data.</text>
</comment>
<evidence type="ECO:0000313" key="2">
    <source>
        <dbReference type="EMBL" id="GFD61842.1"/>
    </source>
</evidence>
<organism evidence="2">
    <name type="scientific">Tanacetum cinerariifolium</name>
    <name type="common">Dalmatian daisy</name>
    <name type="synonym">Chrysanthemum cinerariifolium</name>
    <dbReference type="NCBI Taxonomy" id="118510"/>
    <lineage>
        <taxon>Eukaryota</taxon>
        <taxon>Viridiplantae</taxon>
        <taxon>Streptophyta</taxon>
        <taxon>Embryophyta</taxon>
        <taxon>Tracheophyta</taxon>
        <taxon>Spermatophyta</taxon>
        <taxon>Magnoliopsida</taxon>
        <taxon>eudicotyledons</taxon>
        <taxon>Gunneridae</taxon>
        <taxon>Pentapetalae</taxon>
        <taxon>asterids</taxon>
        <taxon>campanulids</taxon>
        <taxon>Asterales</taxon>
        <taxon>Asteraceae</taxon>
        <taxon>Asteroideae</taxon>
        <taxon>Anthemideae</taxon>
        <taxon>Anthemidinae</taxon>
        <taxon>Tanacetum</taxon>
    </lineage>
</organism>
<evidence type="ECO:0000256" key="1">
    <source>
        <dbReference type="SAM" id="MobiDB-lite"/>
    </source>
</evidence>
<gene>
    <name evidence="2" type="ORF">Tci_933811</name>
</gene>
<sequence length="69" mass="6925">MVGKGCSRVETPLFEGMIVEQPVGEDAVEVNVKDVSTAGDAAEGATSAADDEVPTAINAPSIPSPTPPT</sequence>
<dbReference type="AlphaFoldDB" id="A0A699XP88"/>
<name>A0A699XP88_TANCI</name>